<accession>A0ABT2YIH0</accession>
<evidence type="ECO:0000313" key="6">
    <source>
        <dbReference type="EMBL" id="MCV2369866.1"/>
    </source>
</evidence>
<sequence>MLKMKSLAKVYRTEMVETYALRDFNLEVKQGEFVAVTGPSGSGKTTFLTIAGLLEAFSGGSYELDGVDVSRMNDDERSKIRNQKIGFVFQAFNLIGDLNVLDNIEVPLRYRGMGAAERTRRAKEALARVGLSARAKHYPAELSGGQQQRVAIARALAGEPKLLLADEPTGNLDSQMARSVMELLEELHREGATIVMVTHDPQLAARAQRNVHVIDGQVVDIAAELRMDPALFKAASVQAG</sequence>
<keyword evidence="2" id="KW-0472">Membrane</keyword>
<name>A0ABT2YIH0_9BURK</name>
<dbReference type="CDD" id="cd03255">
    <property type="entry name" value="ABC_MJ0796_LolCDE_FtsE"/>
    <property type="match status" value="1"/>
</dbReference>
<dbReference type="InterPro" id="IPR003593">
    <property type="entry name" value="AAA+_ATPase"/>
</dbReference>
<keyword evidence="1" id="KW-0813">Transport</keyword>
<evidence type="ECO:0000259" key="5">
    <source>
        <dbReference type="PROSITE" id="PS50893"/>
    </source>
</evidence>
<dbReference type="PROSITE" id="PS00211">
    <property type="entry name" value="ABC_TRANSPORTER_1"/>
    <property type="match status" value="1"/>
</dbReference>
<keyword evidence="3" id="KW-0547">Nucleotide-binding</keyword>
<evidence type="ECO:0000256" key="4">
    <source>
        <dbReference type="ARBA" id="ARBA00022840"/>
    </source>
</evidence>
<evidence type="ECO:0000313" key="7">
    <source>
        <dbReference type="Proteomes" id="UP001209701"/>
    </source>
</evidence>
<dbReference type="SUPFAM" id="SSF52540">
    <property type="entry name" value="P-loop containing nucleoside triphosphate hydrolases"/>
    <property type="match status" value="1"/>
</dbReference>
<dbReference type="InterPro" id="IPR017871">
    <property type="entry name" value="ABC_transporter-like_CS"/>
</dbReference>
<keyword evidence="2" id="KW-1003">Cell membrane</keyword>
<organism evidence="6 7">
    <name type="scientific">Roseateles oligotrophus</name>
    <dbReference type="NCBI Taxonomy" id="1769250"/>
    <lineage>
        <taxon>Bacteria</taxon>
        <taxon>Pseudomonadati</taxon>
        <taxon>Pseudomonadota</taxon>
        <taxon>Betaproteobacteria</taxon>
        <taxon>Burkholderiales</taxon>
        <taxon>Sphaerotilaceae</taxon>
        <taxon>Roseateles</taxon>
    </lineage>
</organism>
<dbReference type="PROSITE" id="PS50893">
    <property type="entry name" value="ABC_TRANSPORTER_2"/>
    <property type="match status" value="1"/>
</dbReference>
<dbReference type="Gene3D" id="3.40.50.300">
    <property type="entry name" value="P-loop containing nucleotide triphosphate hydrolases"/>
    <property type="match status" value="1"/>
</dbReference>
<comment type="caution">
    <text evidence="6">The sequence shown here is derived from an EMBL/GenBank/DDBJ whole genome shotgun (WGS) entry which is preliminary data.</text>
</comment>
<dbReference type="PANTHER" id="PTHR24220:SF648">
    <property type="entry name" value="ABC TRANSPORTER ATP-BINDING PROTEIN YTRE"/>
    <property type="match status" value="1"/>
</dbReference>
<gene>
    <name evidence="6" type="ORF">LNV07_17425</name>
</gene>
<dbReference type="InterPro" id="IPR015854">
    <property type="entry name" value="ABC_transpr_LolD-like"/>
</dbReference>
<dbReference type="GO" id="GO:0005524">
    <property type="term" value="F:ATP binding"/>
    <property type="evidence" value="ECO:0007669"/>
    <property type="project" value="UniProtKB-KW"/>
</dbReference>
<proteinExistence type="predicted"/>
<evidence type="ECO:0000256" key="1">
    <source>
        <dbReference type="ARBA" id="ARBA00022448"/>
    </source>
</evidence>
<reference evidence="6 7" key="1">
    <citation type="submission" date="2021-11" db="EMBL/GenBank/DDBJ databases">
        <authorList>
            <person name="Liang Q."/>
            <person name="Mou H."/>
            <person name="Liu Z."/>
        </authorList>
    </citation>
    <scope>NUCLEOTIDE SEQUENCE [LARGE SCALE GENOMIC DNA]</scope>
    <source>
        <strain evidence="6 7">CHU3</strain>
    </source>
</reference>
<dbReference type="PANTHER" id="PTHR24220">
    <property type="entry name" value="IMPORT ATP-BINDING PROTEIN"/>
    <property type="match status" value="1"/>
</dbReference>
<dbReference type="Proteomes" id="UP001209701">
    <property type="component" value="Unassembled WGS sequence"/>
</dbReference>
<protein>
    <submittedName>
        <fullName evidence="6">ABC transporter ATP-binding protein</fullName>
    </submittedName>
</protein>
<feature type="domain" description="ABC transporter" evidence="5">
    <location>
        <begin position="2"/>
        <end position="240"/>
    </location>
</feature>
<dbReference type="Pfam" id="PF00005">
    <property type="entry name" value="ABC_tran"/>
    <property type="match status" value="1"/>
</dbReference>
<dbReference type="RefSeq" id="WP_263572445.1">
    <property type="nucleotide sequence ID" value="NZ_JAJIRN010000007.1"/>
</dbReference>
<keyword evidence="4 6" id="KW-0067">ATP-binding</keyword>
<evidence type="ECO:0000256" key="2">
    <source>
        <dbReference type="ARBA" id="ARBA00022475"/>
    </source>
</evidence>
<dbReference type="EMBL" id="JAJIRN010000007">
    <property type="protein sequence ID" value="MCV2369866.1"/>
    <property type="molecule type" value="Genomic_DNA"/>
</dbReference>
<dbReference type="InterPro" id="IPR017911">
    <property type="entry name" value="MacB-like_ATP-bd"/>
</dbReference>
<dbReference type="SMART" id="SM00382">
    <property type="entry name" value="AAA"/>
    <property type="match status" value="1"/>
</dbReference>
<dbReference type="InterPro" id="IPR027417">
    <property type="entry name" value="P-loop_NTPase"/>
</dbReference>
<evidence type="ECO:0000256" key="3">
    <source>
        <dbReference type="ARBA" id="ARBA00022741"/>
    </source>
</evidence>
<dbReference type="InterPro" id="IPR003439">
    <property type="entry name" value="ABC_transporter-like_ATP-bd"/>
</dbReference>
<keyword evidence="7" id="KW-1185">Reference proteome</keyword>